<gene>
    <name evidence="2" type="ordered locus">plpl0018</name>
</gene>
<proteinExistence type="predicted"/>
<dbReference type="Pfam" id="PF03743">
    <property type="entry name" value="TrbI"/>
    <property type="match status" value="1"/>
</dbReference>
<evidence type="ECO:0008006" key="4">
    <source>
        <dbReference type="Google" id="ProtNLM"/>
    </source>
</evidence>
<accession>Q5WRY9</accession>
<dbReference type="CDD" id="cd16430">
    <property type="entry name" value="TraB"/>
    <property type="match status" value="1"/>
</dbReference>
<feature type="region of interest" description="Disordered" evidence="1">
    <location>
        <begin position="122"/>
        <end position="144"/>
    </location>
</feature>
<sequence>MANWQWNKMVKGRQVRTLIVVGCGLFFLFAMMIVLLADDRPKKNLEAKKSVNLTGIIEESFTDAVADNALTAQQTELESLKKQVSELTLNIKSMAEAHQKELQAQKEELTSQVQELVLANQEKQSNSEQQDNPSELKEVQNPQLWHNPNVYSMNNTMNRGTVLSDAIPRIHTVSFRPKRHITKKHHNFYLNPAHYVPSNTSVRAVILGGADADASVNGQSKNNGVMLFKFLEDGTLPNGQRSRLRGCRVSANSYGDISSERAFATLYRLSCAHPGEPIIDKEVTGWVFFNGKVGIKGKPLMRDNKVMTWAGVSGALSGIASAAQYAQSVQAIGPYGATSVVPSSQIAPFAAYGGASKAADTLSQYYVKRAEQYHPVIQVGSGNVVTIVFKDGFYLEPDEDKSQHAMQRYKAQEETQELISRGEEEKNSEMNFTVPPEVLGKINRVNTLSRNETGGLQ</sequence>
<dbReference type="AlphaFoldDB" id="Q5WRY9"/>
<evidence type="ECO:0000256" key="1">
    <source>
        <dbReference type="SAM" id="MobiDB-lite"/>
    </source>
</evidence>
<reference evidence="2 3" key="1">
    <citation type="journal article" date="2004" name="Nat. Genet.">
        <title>Evidence in the Legionella pneumophila genome for exploitation of host cell functions and high genome plasticity.</title>
        <authorList>
            <person name="Cazalet C."/>
            <person name="Rusniok C."/>
            <person name="Bruggemann H."/>
            <person name="Zidane N."/>
            <person name="Magnier A."/>
            <person name="Ma L."/>
            <person name="Tichit M."/>
            <person name="Jarraud S."/>
            <person name="Bouchier C."/>
            <person name="Vandenesch F."/>
            <person name="Kunst F."/>
            <person name="Etienne J."/>
            <person name="Glaser P."/>
            <person name="Buchrieser C."/>
        </authorList>
    </citation>
    <scope>NUCLEOTIDE SEQUENCE [LARGE SCALE GENOMIC DNA]</scope>
    <source>
        <strain evidence="2 3">Lens</strain>
        <plasmid evidence="3">Plasmid pLPL</plasmid>
    </source>
</reference>
<dbReference type="HOGENOM" id="CLU_048420_1_0_6"/>
<keyword evidence="2" id="KW-0614">Plasmid</keyword>
<dbReference type="KEGG" id="lpf:plpl0018"/>
<dbReference type="EMBL" id="CR628339">
    <property type="protein sequence ID" value="CAH17337.1"/>
    <property type="molecule type" value="Genomic_DNA"/>
</dbReference>
<geneLocation type="plasmid" evidence="2 3">
    <name>pLPL</name>
</geneLocation>
<dbReference type="Proteomes" id="UP000002517">
    <property type="component" value="Plasmid pLPL"/>
</dbReference>
<dbReference type="RefSeq" id="WP_011212609.1">
    <property type="nucleotide sequence ID" value="NC_006366.1"/>
</dbReference>
<evidence type="ECO:0000313" key="3">
    <source>
        <dbReference type="Proteomes" id="UP000002517"/>
    </source>
</evidence>
<protein>
    <recommendedName>
        <fullName evidence="4">Conjugal transfer protein TraB</fullName>
    </recommendedName>
</protein>
<evidence type="ECO:0000313" key="2">
    <source>
        <dbReference type="EMBL" id="CAH17337.1"/>
    </source>
</evidence>
<feature type="compositionally biased region" description="Polar residues" evidence="1">
    <location>
        <begin position="122"/>
        <end position="133"/>
    </location>
</feature>
<organism evidence="2 3">
    <name type="scientific">Legionella pneumophila (strain Lens)</name>
    <dbReference type="NCBI Taxonomy" id="297245"/>
    <lineage>
        <taxon>Bacteria</taxon>
        <taxon>Pseudomonadati</taxon>
        <taxon>Pseudomonadota</taxon>
        <taxon>Gammaproteobacteria</taxon>
        <taxon>Legionellales</taxon>
        <taxon>Legionellaceae</taxon>
        <taxon>Legionella</taxon>
    </lineage>
</organism>
<name>Q5WRY9_LEGPL</name>
<dbReference type="InterPro" id="IPR005498">
    <property type="entry name" value="T4SS_VirB10/TraB/TrbI"/>
</dbReference>